<evidence type="ECO:0000313" key="6">
    <source>
        <dbReference type="Proteomes" id="UP000653127"/>
    </source>
</evidence>
<organism evidence="5 6">
    <name type="scientific">Ligaoa zhengdingensis</name>
    <dbReference type="NCBI Taxonomy" id="2763658"/>
    <lineage>
        <taxon>Bacteria</taxon>
        <taxon>Bacillati</taxon>
        <taxon>Bacillota</taxon>
        <taxon>Clostridia</taxon>
        <taxon>Eubacteriales</taxon>
        <taxon>Oscillospiraceae</taxon>
        <taxon>Ligaoa</taxon>
    </lineage>
</organism>
<dbReference type="SUPFAM" id="SSF75217">
    <property type="entry name" value="alpha/beta knot"/>
    <property type="match status" value="1"/>
</dbReference>
<evidence type="ECO:0000256" key="2">
    <source>
        <dbReference type="ARBA" id="ARBA00022603"/>
    </source>
</evidence>
<dbReference type="Gene3D" id="3.30.1330.30">
    <property type="match status" value="1"/>
</dbReference>
<dbReference type="InterPro" id="IPR001537">
    <property type="entry name" value="SpoU_MeTrfase"/>
</dbReference>
<dbReference type="PANTHER" id="PTHR43191:SF2">
    <property type="entry name" value="RRNA METHYLTRANSFERASE 3, MITOCHONDRIAL"/>
    <property type="match status" value="1"/>
</dbReference>
<dbReference type="SUPFAM" id="SSF55315">
    <property type="entry name" value="L30e-like"/>
    <property type="match status" value="1"/>
</dbReference>
<dbReference type="InterPro" id="IPR029064">
    <property type="entry name" value="Ribosomal_eL30-like_sf"/>
</dbReference>
<gene>
    <name evidence="5" type="ORF">H8711_01105</name>
</gene>
<comment type="caution">
    <text evidence="5">The sequence shown here is derived from an EMBL/GenBank/DDBJ whole genome shotgun (WGS) entry which is preliminary data.</text>
</comment>
<dbReference type="GO" id="GO:0003723">
    <property type="term" value="F:RNA binding"/>
    <property type="evidence" value="ECO:0007669"/>
    <property type="project" value="InterPro"/>
</dbReference>
<dbReference type="EMBL" id="JACRST010000001">
    <property type="protein sequence ID" value="MBC8545535.1"/>
    <property type="molecule type" value="Genomic_DNA"/>
</dbReference>
<dbReference type="InterPro" id="IPR013123">
    <property type="entry name" value="SpoU_subst-bd"/>
</dbReference>
<dbReference type="Proteomes" id="UP000653127">
    <property type="component" value="Unassembled WGS sequence"/>
</dbReference>
<reference evidence="5" key="1">
    <citation type="submission" date="2020-08" db="EMBL/GenBank/DDBJ databases">
        <title>Genome public.</title>
        <authorList>
            <person name="Liu C."/>
            <person name="Sun Q."/>
        </authorList>
    </citation>
    <scope>NUCLEOTIDE SEQUENCE</scope>
    <source>
        <strain evidence="5">NSJ-31</strain>
    </source>
</reference>
<name>A0A926DYH9_9FIRM</name>
<dbReference type="InterPro" id="IPR053888">
    <property type="entry name" value="MRM3-like_sub_bind"/>
</dbReference>
<keyword evidence="3" id="KW-0808">Transferase</keyword>
<dbReference type="GO" id="GO:0032259">
    <property type="term" value="P:methylation"/>
    <property type="evidence" value="ECO:0007669"/>
    <property type="project" value="UniProtKB-KW"/>
</dbReference>
<accession>A0A926DYH9</accession>
<feature type="domain" description="RNA 2-O ribose methyltransferase substrate binding" evidence="4">
    <location>
        <begin position="38"/>
        <end position="112"/>
    </location>
</feature>
<dbReference type="RefSeq" id="WP_249281687.1">
    <property type="nucleotide sequence ID" value="NZ_JACRST010000001.1"/>
</dbReference>
<protein>
    <submittedName>
        <fullName evidence="5">RNA methyltransferase</fullName>
    </submittedName>
</protein>
<evidence type="ECO:0000313" key="5">
    <source>
        <dbReference type="EMBL" id="MBC8545535.1"/>
    </source>
</evidence>
<dbReference type="AlphaFoldDB" id="A0A926DYH9"/>
<keyword evidence="2 5" id="KW-0489">Methyltransferase</keyword>
<dbReference type="GO" id="GO:0006396">
    <property type="term" value="P:RNA processing"/>
    <property type="evidence" value="ECO:0007669"/>
    <property type="project" value="InterPro"/>
</dbReference>
<dbReference type="GO" id="GO:0005737">
    <property type="term" value="C:cytoplasm"/>
    <property type="evidence" value="ECO:0007669"/>
    <property type="project" value="UniProtKB-ARBA"/>
</dbReference>
<dbReference type="Gene3D" id="3.40.1280.10">
    <property type="match status" value="1"/>
</dbReference>
<dbReference type="InterPro" id="IPR029028">
    <property type="entry name" value="Alpha/beta_knot_MTases"/>
</dbReference>
<dbReference type="CDD" id="cd18095">
    <property type="entry name" value="SpoU-like_rRNA-MTase"/>
    <property type="match status" value="1"/>
</dbReference>
<dbReference type="PANTHER" id="PTHR43191">
    <property type="entry name" value="RRNA METHYLTRANSFERASE 3"/>
    <property type="match status" value="1"/>
</dbReference>
<keyword evidence="6" id="KW-1185">Reference proteome</keyword>
<evidence type="ECO:0000259" key="4">
    <source>
        <dbReference type="SMART" id="SM00967"/>
    </source>
</evidence>
<sequence length="268" mass="28707">MSNERFMERITSRENQNIKRMVKLMKSRKERMESGRFVAEGPKLCAEAASAGIVLDELYCTAEAREKYSQRLALLYPKASVCCEISGDLARKLADTNSPQGVYAVCRRPQPVLDECSLPFGRYLALESLQDPGNVGTILRAADAFGADGVILTADCPDLFSPKVLRSTMGSAFRVPVCVTGDLPALLVQLGATYATYAATLSDDAVSIRSCDFSGPSVVAVGNEGNGLSRAAIDACAHNLIIDMRGGAESLNAAMAATVILWELSGKR</sequence>
<dbReference type="InterPro" id="IPR029026">
    <property type="entry name" value="tRNA_m1G_MTases_N"/>
</dbReference>
<proteinExistence type="inferred from homology"/>
<dbReference type="Pfam" id="PF22435">
    <property type="entry name" value="MRM3-like_sub_bind"/>
    <property type="match status" value="1"/>
</dbReference>
<evidence type="ECO:0000256" key="3">
    <source>
        <dbReference type="ARBA" id="ARBA00022679"/>
    </source>
</evidence>
<evidence type="ECO:0000256" key="1">
    <source>
        <dbReference type="ARBA" id="ARBA00007228"/>
    </source>
</evidence>
<dbReference type="SMART" id="SM00967">
    <property type="entry name" value="SpoU_sub_bind"/>
    <property type="match status" value="1"/>
</dbReference>
<dbReference type="GO" id="GO:0008173">
    <property type="term" value="F:RNA methyltransferase activity"/>
    <property type="evidence" value="ECO:0007669"/>
    <property type="project" value="InterPro"/>
</dbReference>
<comment type="similarity">
    <text evidence="1">Belongs to the class IV-like SAM-binding methyltransferase superfamily. RNA methyltransferase TrmH family.</text>
</comment>
<dbReference type="Pfam" id="PF00588">
    <property type="entry name" value="SpoU_methylase"/>
    <property type="match status" value="1"/>
</dbReference>
<dbReference type="InterPro" id="IPR051259">
    <property type="entry name" value="rRNA_Methyltransferase"/>
</dbReference>